<dbReference type="InterPro" id="IPR016024">
    <property type="entry name" value="ARM-type_fold"/>
</dbReference>
<proteinExistence type="predicted"/>
<comment type="caution">
    <text evidence="4">The sequence shown here is derived from an EMBL/GenBank/DDBJ whole genome shotgun (WGS) entry which is preliminary data.</text>
</comment>
<evidence type="ECO:0000313" key="5">
    <source>
        <dbReference type="Proteomes" id="UP000282876"/>
    </source>
</evidence>
<evidence type="ECO:0000256" key="3">
    <source>
        <dbReference type="SAM" id="Phobius"/>
    </source>
</evidence>
<sequence>MIIDTLPTKEKDLLNFINQFYTVNLSSHLPNLQHLRDSPEGCIALAKIYFSIQDYKTAIELVINNKEHFVNDNSFFSKRILYHIFKDYDSYKSFIHEFLGKKENSDDFLYLTEKNCKIEKEDENIFVKTDSLLKERKLNEFYEFVKKIEYPMSHELMYYVYESYPFIRNELAEIFKEEPKLAELLNSAFYKNLYLKFLLKNNRTDFNVLRSLNKYNNKFNAMLMNGIFNLGTSNDSVYRETKNILEVPSWNKYIGITLLGMIHANYVGDPYTLLKEFFPSDSDLKNGGALFCLGLIRQCNSDDREFVSNFLNDDALKGELVYGAMLGIGLNCVGKKQSENFNLEKTVMDKLDKTGCVDVNDSYVKEAGLISLGMINLGIKNEETIKYLSEYFTNKHDRLKRNAGLALSLVNMGSKDKDLLKMLKNNCSIQRYCATLIVGSAFMGTGDLDVLEKIIPMCSDVDEDVRRGAVFAVGMICSEDDDLLMELLILVGMNYCPRVRGAVAITLGLFLSGKSHEYYQNEKYLQVIDTLEVMMYEGHNLVVQQSCIGMGMLLCQSNSHYIKNYKRIVEKINRLCLVRDDNVGIKMGACLGRSFLGVGGECAVISVLNSFKKTDPIKLMGALLFYNYWFCYQFISFITLAVKYNGIFILDKDLNLVEKKFQVNEKRSRFDTELVKIPDKKSKKFKKKEVKLEYVIEEDDNYVIENGDKMSYGEMKYLGLSKNGMSFE</sequence>
<keyword evidence="3" id="KW-1133">Transmembrane helix</keyword>
<dbReference type="OrthoDB" id="2196194at2759"/>
<evidence type="ECO:0000313" key="4">
    <source>
        <dbReference type="EMBL" id="RVD92308.1"/>
    </source>
</evidence>
<keyword evidence="3" id="KW-0812">Transmembrane</keyword>
<dbReference type="SUPFAM" id="SSF48371">
    <property type="entry name" value="ARM repeat"/>
    <property type="match status" value="1"/>
</dbReference>
<gene>
    <name evidence="4" type="ORF">TUBRATIS_12020</name>
</gene>
<name>A0A437AMM8_9MICR</name>
<evidence type="ECO:0000256" key="2">
    <source>
        <dbReference type="ARBA" id="ARBA00022942"/>
    </source>
</evidence>
<dbReference type="GO" id="GO:0034515">
    <property type="term" value="C:proteasome storage granule"/>
    <property type="evidence" value="ECO:0007669"/>
    <property type="project" value="TreeGrafter"/>
</dbReference>
<organism evidence="4 5">
    <name type="scientific">Tubulinosema ratisbonensis</name>
    <dbReference type="NCBI Taxonomy" id="291195"/>
    <lineage>
        <taxon>Eukaryota</taxon>
        <taxon>Fungi</taxon>
        <taxon>Fungi incertae sedis</taxon>
        <taxon>Microsporidia</taxon>
        <taxon>Tubulinosematoidea</taxon>
        <taxon>Tubulinosematidae</taxon>
        <taxon>Tubulinosema</taxon>
    </lineage>
</organism>
<dbReference type="STRING" id="291195.A0A437AMM8"/>
<feature type="transmembrane region" description="Helical" evidence="3">
    <location>
        <begin position="619"/>
        <end position="642"/>
    </location>
</feature>
<dbReference type="PANTHER" id="PTHR10943">
    <property type="entry name" value="26S PROTEASOME NON-ATPASE REGULATORY SUBUNIT"/>
    <property type="match status" value="1"/>
</dbReference>
<dbReference type="VEuPathDB" id="MicrosporidiaDB:TUBRATIS_12020"/>
<reference evidence="4 5" key="1">
    <citation type="submission" date="2018-10" db="EMBL/GenBank/DDBJ databases">
        <title>Draft genome sequence of the microsporidian Tubulinosema ratisbonensis.</title>
        <authorList>
            <person name="Polonais V."/>
            <person name="Peyretaillade E."/>
            <person name="Niehus S."/>
            <person name="Wawrzyniak I."/>
            <person name="Franchet A."/>
            <person name="Gaspin C."/>
            <person name="Reichstadt M."/>
            <person name="Belser C."/>
            <person name="Labadie K."/>
            <person name="Delbac F."/>
            <person name="Ferrandon D."/>
        </authorList>
    </citation>
    <scope>NUCLEOTIDE SEQUENCE [LARGE SCALE GENOMIC DNA]</scope>
    <source>
        <strain evidence="4 5">Franzen</strain>
    </source>
</reference>
<dbReference type="PANTHER" id="PTHR10943:SF2">
    <property type="entry name" value="26S PROTEASOME NON-ATPASE REGULATORY SUBUNIT 1"/>
    <property type="match status" value="1"/>
</dbReference>
<keyword evidence="5" id="KW-1185">Reference proteome</keyword>
<dbReference type="GO" id="GO:0043161">
    <property type="term" value="P:proteasome-mediated ubiquitin-dependent protein catabolic process"/>
    <property type="evidence" value="ECO:0007669"/>
    <property type="project" value="TreeGrafter"/>
</dbReference>
<dbReference type="EMBL" id="RCSS01000252">
    <property type="protein sequence ID" value="RVD92308.1"/>
    <property type="molecule type" value="Genomic_DNA"/>
</dbReference>
<keyword evidence="2 4" id="KW-0647">Proteasome</keyword>
<dbReference type="GO" id="GO:0008540">
    <property type="term" value="C:proteasome regulatory particle, base subcomplex"/>
    <property type="evidence" value="ECO:0007669"/>
    <property type="project" value="TreeGrafter"/>
</dbReference>
<dbReference type="Proteomes" id="UP000282876">
    <property type="component" value="Unassembled WGS sequence"/>
</dbReference>
<dbReference type="InterPro" id="IPR011989">
    <property type="entry name" value="ARM-like"/>
</dbReference>
<dbReference type="GO" id="GO:0005634">
    <property type="term" value="C:nucleus"/>
    <property type="evidence" value="ECO:0007669"/>
    <property type="project" value="TreeGrafter"/>
</dbReference>
<protein>
    <submittedName>
        <fullName evidence="4">26S proteasome regulatory complex</fullName>
    </submittedName>
</protein>
<dbReference type="AlphaFoldDB" id="A0A437AMM8"/>
<dbReference type="Gene3D" id="1.25.10.10">
    <property type="entry name" value="Leucine-rich Repeat Variant"/>
    <property type="match status" value="1"/>
</dbReference>
<evidence type="ECO:0000256" key="1">
    <source>
        <dbReference type="ARBA" id="ARBA00022737"/>
    </source>
</evidence>
<keyword evidence="1" id="KW-0677">Repeat</keyword>
<accession>A0A437AMM8</accession>
<keyword evidence="3" id="KW-0472">Membrane</keyword>